<dbReference type="InterPro" id="IPR025887">
    <property type="entry name" value="Glyco_hydro_31_N_dom"/>
</dbReference>
<dbReference type="PROSITE" id="PS00129">
    <property type="entry name" value="GLYCOSYL_HYDROL_F31_1"/>
    <property type="match status" value="1"/>
</dbReference>
<evidence type="ECO:0000259" key="5">
    <source>
        <dbReference type="Pfam" id="PF01055"/>
    </source>
</evidence>
<dbReference type="CDD" id="cd06604">
    <property type="entry name" value="GH31_glucosidase_II_MalA"/>
    <property type="match status" value="1"/>
</dbReference>
<evidence type="ECO:0000259" key="7">
    <source>
        <dbReference type="Pfam" id="PF21365"/>
    </source>
</evidence>
<comment type="similarity">
    <text evidence="1 4">Belongs to the glycosyl hydrolase 31 family.</text>
</comment>
<organism evidence="8 9">
    <name type="scientific">Solirubrobacter ginsenosidimutans</name>
    <dbReference type="NCBI Taxonomy" id="490573"/>
    <lineage>
        <taxon>Bacteria</taxon>
        <taxon>Bacillati</taxon>
        <taxon>Actinomycetota</taxon>
        <taxon>Thermoleophilia</taxon>
        <taxon>Solirubrobacterales</taxon>
        <taxon>Solirubrobacteraceae</taxon>
        <taxon>Solirubrobacter</taxon>
    </lineage>
</organism>
<dbReference type="GO" id="GO:0004553">
    <property type="term" value="F:hydrolase activity, hydrolyzing O-glycosyl compounds"/>
    <property type="evidence" value="ECO:0007669"/>
    <property type="project" value="InterPro"/>
</dbReference>
<evidence type="ECO:0008006" key="10">
    <source>
        <dbReference type="Google" id="ProtNLM"/>
    </source>
</evidence>
<evidence type="ECO:0000256" key="2">
    <source>
        <dbReference type="ARBA" id="ARBA00022801"/>
    </source>
</evidence>
<accession>A0A9X3MTD2</accession>
<dbReference type="GO" id="GO:0030246">
    <property type="term" value="F:carbohydrate binding"/>
    <property type="evidence" value="ECO:0007669"/>
    <property type="project" value="InterPro"/>
</dbReference>
<evidence type="ECO:0000259" key="6">
    <source>
        <dbReference type="Pfam" id="PF13802"/>
    </source>
</evidence>
<keyword evidence="2 4" id="KW-0378">Hydrolase</keyword>
<dbReference type="Gene3D" id="3.20.20.80">
    <property type="entry name" value="Glycosidases"/>
    <property type="match status" value="2"/>
</dbReference>
<dbReference type="GO" id="GO:0005975">
    <property type="term" value="P:carbohydrate metabolic process"/>
    <property type="evidence" value="ECO:0007669"/>
    <property type="project" value="InterPro"/>
</dbReference>
<dbReference type="Gene3D" id="2.60.40.1760">
    <property type="entry name" value="glycosyl hydrolase (family 31)"/>
    <property type="match status" value="1"/>
</dbReference>
<dbReference type="InterPro" id="IPR011013">
    <property type="entry name" value="Gal_mutarotase_sf_dom"/>
</dbReference>
<dbReference type="RefSeq" id="WP_270041525.1">
    <property type="nucleotide sequence ID" value="NZ_JAPDOD010000017.1"/>
</dbReference>
<keyword evidence="3 4" id="KW-0326">Glycosidase</keyword>
<dbReference type="InterPro" id="IPR013780">
    <property type="entry name" value="Glyco_hydro_b"/>
</dbReference>
<dbReference type="Proteomes" id="UP001149140">
    <property type="component" value="Unassembled WGS sequence"/>
</dbReference>
<evidence type="ECO:0000256" key="1">
    <source>
        <dbReference type="ARBA" id="ARBA00007806"/>
    </source>
</evidence>
<dbReference type="SUPFAM" id="SSF51011">
    <property type="entry name" value="Glycosyl hydrolase domain"/>
    <property type="match status" value="1"/>
</dbReference>
<evidence type="ECO:0000313" key="9">
    <source>
        <dbReference type="Proteomes" id="UP001149140"/>
    </source>
</evidence>
<comment type="caution">
    <text evidence="8">The sequence shown here is derived from an EMBL/GenBank/DDBJ whole genome shotgun (WGS) entry which is preliminary data.</text>
</comment>
<dbReference type="SUPFAM" id="SSF74650">
    <property type="entry name" value="Galactose mutarotase-like"/>
    <property type="match status" value="1"/>
</dbReference>
<evidence type="ECO:0000313" key="8">
    <source>
        <dbReference type="EMBL" id="MDA0162289.1"/>
    </source>
</evidence>
<feature type="domain" description="Glycosyl hydrolase family 31 C-terminal" evidence="7">
    <location>
        <begin position="545"/>
        <end position="631"/>
    </location>
</feature>
<dbReference type="Pfam" id="PF21365">
    <property type="entry name" value="Glyco_hydro_31_3rd"/>
    <property type="match status" value="1"/>
</dbReference>
<dbReference type="PANTHER" id="PTHR22762:SF166">
    <property type="entry name" value="ALPHA-GLUCOSIDASE"/>
    <property type="match status" value="1"/>
</dbReference>
<gene>
    <name evidence="8" type="ORF">OM076_18605</name>
</gene>
<dbReference type="Pfam" id="PF13802">
    <property type="entry name" value="Gal_mutarotas_2"/>
    <property type="match status" value="1"/>
</dbReference>
<dbReference type="PANTHER" id="PTHR22762">
    <property type="entry name" value="ALPHA-GLUCOSIDASE"/>
    <property type="match status" value="1"/>
</dbReference>
<dbReference type="Pfam" id="PF01055">
    <property type="entry name" value="Glyco_hydro_31_2nd"/>
    <property type="match status" value="1"/>
</dbReference>
<evidence type="ECO:0000256" key="3">
    <source>
        <dbReference type="ARBA" id="ARBA00023295"/>
    </source>
</evidence>
<dbReference type="InterPro" id="IPR048395">
    <property type="entry name" value="Glyco_hydro_31_C"/>
</dbReference>
<dbReference type="CDD" id="cd14752">
    <property type="entry name" value="GH31_N"/>
    <property type="match status" value="1"/>
</dbReference>
<dbReference type="InterPro" id="IPR000322">
    <property type="entry name" value="Glyco_hydro_31_TIM"/>
</dbReference>
<dbReference type="SUPFAM" id="SSF51445">
    <property type="entry name" value="(Trans)glycosidases"/>
    <property type="match status" value="1"/>
</dbReference>
<dbReference type="InterPro" id="IPR017853">
    <property type="entry name" value="GH"/>
</dbReference>
<dbReference type="Gene3D" id="2.60.40.1180">
    <property type="entry name" value="Golgi alpha-mannosidase II"/>
    <property type="match status" value="2"/>
</dbReference>
<dbReference type="InterPro" id="IPR030458">
    <property type="entry name" value="Glyco_hydro_31_AS"/>
</dbReference>
<keyword evidence="9" id="KW-1185">Reference proteome</keyword>
<evidence type="ECO:0000256" key="4">
    <source>
        <dbReference type="RuleBase" id="RU361185"/>
    </source>
</evidence>
<dbReference type="EMBL" id="JAPDOD010000017">
    <property type="protein sequence ID" value="MDA0162289.1"/>
    <property type="molecule type" value="Genomic_DNA"/>
</dbReference>
<sequence>MEVPWGRERLRVDVLREDVIRLKISRGGVFDEQPTFAVCTEGTADFEVDGTTLRTAALEIDVTTLGVRRRDGSPVIEPIEPYATLNDAFWVKRKCRPEDAIYGLGEKSGRHNRRGRDFTLWNTDILNPHANAEFDGDGTETDFDPYYVSIPFFYHHTADGQVSASFVDNGYRAAFDFTRPDSLSFRFEGGQYTEYVFAGPQLPQILEAYTWLTGRTAPPPLWALGYHQCRWKAYTQDEVEAVGRRHRELDVPCDALWLDIEYMDGFRVFTWNPELFPDAPGMLARLREDGFRVITIIDPGVKYEPGYAIFDQGVERDVLCKTEGGDIYIGEVWPGDTAFPDFVSEEGRRWWGELNAAHVQSGLAGIWNDMNEPATGAHPPQRMRFDHGRESHERYHNQYALLMAMGTVEGLRAAMPELRTFVLSRAGSAGIQRYAANWMGDNGSRWDHLWMSIPMANGFGLSGQAFVGADIGGFQGHTNAELFVRWMQYGTLTPFCRNHSEIGNVDQYAWGWGEAVLDLVRDAIALRYRLLPYIYSAFIIASETGAPVQRPLVFDHQYDAAVRDLDDQYLFGGDLLVAPVYESRVTARQVYLPAGDWYDAHTGECFTGPSFVIAETPMDRIPLYARGGAVIPMWPEAPPSTNVRPDVIELHVFVPSADGTWTSFLQEDDGLTVDGPVRRTRFVLTREGPDVRLRAESEGDYAPHARFEVVAYGGAVQFDDDDAA</sequence>
<protein>
    <recommendedName>
        <fullName evidence="10">Alpha-glucosidase</fullName>
    </recommendedName>
</protein>
<feature type="domain" description="Glycoside hydrolase family 31 TIM barrel" evidence="5">
    <location>
        <begin position="217"/>
        <end position="537"/>
    </location>
</feature>
<feature type="domain" description="Glycoside hydrolase family 31 N-terminal" evidence="6">
    <location>
        <begin position="10"/>
        <end position="176"/>
    </location>
</feature>
<proteinExistence type="inferred from homology"/>
<reference evidence="8" key="1">
    <citation type="submission" date="2022-10" db="EMBL/GenBank/DDBJ databases">
        <title>The WGS of Solirubrobacter ginsenosidimutans DSM 21036.</title>
        <authorList>
            <person name="Jiang Z."/>
        </authorList>
    </citation>
    <scope>NUCLEOTIDE SEQUENCE</scope>
    <source>
        <strain evidence="8">DSM 21036</strain>
    </source>
</reference>
<dbReference type="AlphaFoldDB" id="A0A9X3MTD2"/>
<name>A0A9X3MTD2_9ACTN</name>